<evidence type="ECO:0000256" key="1">
    <source>
        <dbReference type="SAM" id="MobiDB-lite"/>
    </source>
</evidence>
<gene>
    <name evidence="3" type="ORF">SEMRO_159_G071950.1</name>
</gene>
<feature type="transmembrane region" description="Helical" evidence="2">
    <location>
        <begin position="319"/>
        <end position="343"/>
    </location>
</feature>
<dbReference type="EMBL" id="CAICTM010000158">
    <property type="protein sequence ID" value="CAB9503227.1"/>
    <property type="molecule type" value="Genomic_DNA"/>
</dbReference>
<sequence length="425" mass="48670">MPTRIVLREPTAAPSRLGLPASTPEEEVIRSGDNSLFTPPRSGPPTRVTSSQRKVVGFRSSILRDFSSHHGDDDYFEDFIRQDEAAEKRRLQLHLSGEDIRASPRLLGYLFGAIASLVMLTSVVQFYTREEKTFLEVVKLRNETRSSAHKFFQTINGPVYIWKLWACIGVASAGVLMFVLILLMHFDTICFPKVWFQVFRDGSLAERNILFAMLLFWCGALHINTASLSVGEVQANVFFTTWIVFVCTVLNMGVWRQSANLPRLTVKVLTHHRETTYNWTWTLVFVLLTAGAGTDLYLHRQDVQLRYEGQRLVLDEWQWTRVLVMLWSEVFLCLLAIFFNHVWSTALKFNFPGGCRFVLNWRSLEGLLILGDVGFKFWMILTATGADGVITGLNNVYFGVFGSFFNIVFTFGTWLRENKDIDYII</sequence>
<dbReference type="Proteomes" id="UP001153069">
    <property type="component" value="Unassembled WGS sequence"/>
</dbReference>
<keyword evidence="2" id="KW-0472">Membrane</keyword>
<dbReference type="OrthoDB" id="44405at2759"/>
<evidence type="ECO:0000313" key="3">
    <source>
        <dbReference type="EMBL" id="CAB9503227.1"/>
    </source>
</evidence>
<proteinExistence type="predicted"/>
<keyword evidence="2" id="KW-0812">Transmembrane</keyword>
<evidence type="ECO:0000313" key="4">
    <source>
        <dbReference type="Proteomes" id="UP001153069"/>
    </source>
</evidence>
<comment type="caution">
    <text evidence="3">The sequence shown here is derived from an EMBL/GenBank/DDBJ whole genome shotgun (WGS) entry which is preliminary data.</text>
</comment>
<feature type="transmembrane region" description="Helical" evidence="2">
    <location>
        <begin position="204"/>
        <end position="223"/>
    </location>
</feature>
<feature type="transmembrane region" description="Helical" evidence="2">
    <location>
        <begin position="106"/>
        <end position="127"/>
    </location>
</feature>
<feature type="region of interest" description="Disordered" evidence="1">
    <location>
        <begin position="9"/>
        <end position="50"/>
    </location>
</feature>
<dbReference type="AlphaFoldDB" id="A0A9N8DIA2"/>
<name>A0A9N8DIA2_9STRA</name>
<keyword evidence="2" id="KW-1133">Transmembrane helix</keyword>
<feature type="transmembrane region" description="Helical" evidence="2">
    <location>
        <begin position="235"/>
        <end position="255"/>
    </location>
</feature>
<feature type="transmembrane region" description="Helical" evidence="2">
    <location>
        <begin position="364"/>
        <end position="384"/>
    </location>
</feature>
<accession>A0A9N8DIA2</accession>
<protein>
    <submittedName>
        <fullName evidence="3">Uncharacterized protein</fullName>
    </submittedName>
</protein>
<feature type="transmembrane region" description="Helical" evidence="2">
    <location>
        <begin position="396"/>
        <end position="415"/>
    </location>
</feature>
<keyword evidence="4" id="KW-1185">Reference proteome</keyword>
<feature type="transmembrane region" description="Helical" evidence="2">
    <location>
        <begin position="276"/>
        <end position="299"/>
    </location>
</feature>
<feature type="transmembrane region" description="Helical" evidence="2">
    <location>
        <begin position="160"/>
        <end position="183"/>
    </location>
</feature>
<organism evidence="3 4">
    <name type="scientific">Seminavis robusta</name>
    <dbReference type="NCBI Taxonomy" id="568900"/>
    <lineage>
        <taxon>Eukaryota</taxon>
        <taxon>Sar</taxon>
        <taxon>Stramenopiles</taxon>
        <taxon>Ochrophyta</taxon>
        <taxon>Bacillariophyta</taxon>
        <taxon>Bacillariophyceae</taxon>
        <taxon>Bacillariophycidae</taxon>
        <taxon>Naviculales</taxon>
        <taxon>Naviculaceae</taxon>
        <taxon>Seminavis</taxon>
    </lineage>
</organism>
<reference evidence="3" key="1">
    <citation type="submission" date="2020-06" db="EMBL/GenBank/DDBJ databases">
        <authorList>
            <consortium name="Plant Systems Biology data submission"/>
        </authorList>
    </citation>
    <scope>NUCLEOTIDE SEQUENCE</scope>
    <source>
        <strain evidence="3">D6</strain>
    </source>
</reference>
<evidence type="ECO:0000256" key="2">
    <source>
        <dbReference type="SAM" id="Phobius"/>
    </source>
</evidence>